<evidence type="ECO:0000313" key="1">
    <source>
        <dbReference type="EMBL" id="QJA57813.1"/>
    </source>
</evidence>
<proteinExistence type="predicted"/>
<sequence length="93" mass="10797">MSIQFIEPKIASITEPTILVDLSNGHQIRIAIRGENSNVNQYIEVYNQSTQNVVYLCDLSDWPFLITKINDLIITNKKDQQKQYEKMVSPNKR</sequence>
<reference evidence="1" key="1">
    <citation type="submission" date="2020-03" db="EMBL/GenBank/DDBJ databases">
        <title>The deep terrestrial virosphere.</title>
        <authorList>
            <person name="Holmfeldt K."/>
            <person name="Nilsson E."/>
            <person name="Simone D."/>
            <person name="Lopez-Fernandez M."/>
            <person name="Wu X."/>
            <person name="de Brujin I."/>
            <person name="Lundin D."/>
            <person name="Andersson A."/>
            <person name="Bertilsson S."/>
            <person name="Dopson M."/>
        </authorList>
    </citation>
    <scope>NUCLEOTIDE SEQUENCE</scope>
    <source>
        <strain evidence="1">MM415B01557</strain>
    </source>
</reference>
<name>A0A6M3IK83_9ZZZZ</name>
<gene>
    <name evidence="1" type="ORF">MM415B01557_0009</name>
</gene>
<dbReference type="EMBL" id="MT141293">
    <property type="protein sequence ID" value="QJA57813.1"/>
    <property type="molecule type" value="Genomic_DNA"/>
</dbReference>
<accession>A0A6M3IK83</accession>
<organism evidence="1">
    <name type="scientific">viral metagenome</name>
    <dbReference type="NCBI Taxonomy" id="1070528"/>
    <lineage>
        <taxon>unclassified sequences</taxon>
        <taxon>metagenomes</taxon>
        <taxon>organismal metagenomes</taxon>
    </lineage>
</organism>
<dbReference type="AlphaFoldDB" id="A0A6M3IK83"/>
<protein>
    <submittedName>
        <fullName evidence="1">Uncharacterized protein</fullName>
    </submittedName>
</protein>